<evidence type="ECO:0000256" key="1">
    <source>
        <dbReference type="SAM" id="SignalP"/>
    </source>
</evidence>
<proteinExistence type="predicted"/>
<evidence type="ECO:0000313" key="2">
    <source>
        <dbReference type="EMBL" id="RDL31363.1"/>
    </source>
</evidence>
<protein>
    <submittedName>
        <fullName evidence="2">Uncharacterized protein</fullName>
    </submittedName>
</protein>
<organism evidence="2 3">
    <name type="scientific">Venustampulla echinocandica</name>
    <dbReference type="NCBI Taxonomy" id="2656787"/>
    <lineage>
        <taxon>Eukaryota</taxon>
        <taxon>Fungi</taxon>
        <taxon>Dikarya</taxon>
        <taxon>Ascomycota</taxon>
        <taxon>Pezizomycotina</taxon>
        <taxon>Leotiomycetes</taxon>
        <taxon>Helotiales</taxon>
        <taxon>Pleuroascaceae</taxon>
        <taxon>Venustampulla</taxon>
    </lineage>
</organism>
<feature type="signal peptide" evidence="1">
    <location>
        <begin position="1"/>
        <end position="19"/>
    </location>
</feature>
<name>A0A370TBE1_9HELO</name>
<comment type="caution">
    <text evidence="2">The sequence shown here is derived from an EMBL/GenBank/DDBJ whole genome shotgun (WGS) entry which is preliminary data.</text>
</comment>
<keyword evidence="3" id="KW-1185">Reference proteome</keyword>
<sequence>MKISMLFGLPLLALASAVAIPNEMEERAKCSLTAKWRDQWTEKALTRYRVKFSTVGVEPQTFCDSFYKGTAHCFSAVSNLQCGFDSGVDGGSWRVDFSAGQGTLGHNQYVNCMQEAANQWRADHPCDVFSSW</sequence>
<dbReference type="Proteomes" id="UP000254866">
    <property type="component" value="Unassembled WGS sequence"/>
</dbReference>
<dbReference type="OrthoDB" id="4978380at2759"/>
<keyword evidence="1" id="KW-0732">Signal</keyword>
<dbReference type="AlphaFoldDB" id="A0A370TBE1"/>
<evidence type="ECO:0000313" key="3">
    <source>
        <dbReference type="Proteomes" id="UP000254866"/>
    </source>
</evidence>
<accession>A0A370TBE1</accession>
<gene>
    <name evidence="2" type="ORF">BP5553_09572</name>
</gene>
<dbReference type="GeneID" id="43602421"/>
<reference evidence="2 3" key="1">
    <citation type="journal article" date="2018" name="IMA Fungus">
        <title>IMA Genome-F 9: Draft genome sequence of Annulohypoxylon stygium, Aspergillus mulundensis, Berkeleyomyces basicola (syn. Thielaviopsis basicola), Ceratocystis smalleyi, two Cercospora beticola strains, Coleophoma cylindrospora, Fusarium fracticaudum, Phialophora cf. hyalina, and Morchella septimelata.</title>
        <authorList>
            <person name="Wingfield B.D."/>
            <person name="Bills G.F."/>
            <person name="Dong Y."/>
            <person name="Huang W."/>
            <person name="Nel W.J."/>
            <person name="Swalarsk-Parry B.S."/>
            <person name="Vaghefi N."/>
            <person name="Wilken P.M."/>
            <person name="An Z."/>
            <person name="de Beer Z.W."/>
            <person name="De Vos L."/>
            <person name="Chen L."/>
            <person name="Duong T.A."/>
            <person name="Gao Y."/>
            <person name="Hammerbacher A."/>
            <person name="Kikkert J.R."/>
            <person name="Li Y."/>
            <person name="Li H."/>
            <person name="Li K."/>
            <person name="Li Q."/>
            <person name="Liu X."/>
            <person name="Ma X."/>
            <person name="Naidoo K."/>
            <person name="Pethybridge S.J."/>
            <person name="Sun J."/>
            <person name="Steenkamp E.T."/>
            <person name="van der Nest M.A."/>
            <person name="van Wyk S."/>
            <person name="Wingfield M.J."/>
            <person name="Xiong C."/>
            <person name="Yue Q."/>
            <person name="Zhang X."/>
        </authorList>
    </citation>
    <scope>NUCLEOTIDE SEQUENCE [LARGE SCALE GENOMIC DNA]</scope>
    <source>
        <strain evidence="2 3">BP 5553</strain>
    </source>
</reference>
<dbReference type="EMBL" id="NPIC01000012">
    <property type="protein sequence ID" value="RDL31363.1"/>
    <property type="molecule type" value="Genomic_DNA"/>
</dbReference>
<feature type="chain" id="PRO_5016621622" evidence="1">
    <location>
        <begin position="20"/>
        <end position="132"/>
    </location>
</feature>
<dbReference type="RefSeq" id="XP_031865494.1">
    <property type="nucleotide sequence ID" value="XM_032018195.1"/>
</dbReference>